<dbReference type="InterPro" id="IPR053303">
    <property type="entry name" value="Chloroplast_PPR"/>
</dbReference>
<dbReference type="PANTHER" id="PTHR47935">
    <property type="entry name" value="PENTATRICOPEPTIDE REPEAT-CONTAINING PROTEIN MRL1, CHLOROPLASTIC"/>
    <property type="match status" value="1"/>
</dbReference>
<accession>A0A7N0V5W6</accession>
<dbReference type="PROSITE" id="PS51375">
    <property type="entry name" value="PPR"/>
    <property type="match status" value="2"/>
</dbReference>
<dbReference type="InterPro" id="IPR002885">
    <property type="entry name" value="PPR_rpt"/>
</dbReference>
<feature type="repeat" description="PPR" evidence="2">
    <location>
        <begin position="1"/>
        <end position="27"/>
    </location>
</feature>
<name>A0A7N0V5W6_KALFE</name>
<dbReference type="AlphaFoldDB" id="A0A7N0V5W6"/>
<protein>
    <recommendedName>
        <fullName evidence="5">Pentatricopeptide repeat-containing protein</fullName>
    </recommendedName>
</protein>
<keyword evidence="4" id="KW-1185">Reference proteome</keyword>
<dbReference type="EnsemblPlants" id="Kaladp0133s0002.1.v1.1">
    <property type="protein sequence ID" value="Kaladp0133s0002.1.v1.1"/>
    <property type="gene ID" value="Kaladp0133s0002.v1.1"/>
</dbReference>
<proteinExistence type="predicted"/>
<dbReference type="InterPro" id="IPR011990">
    <property type="entry name" value="TPR-like_helical_dom_sf"/>
</dbReference>
<evidence type="ECO:0000256" key="1">
    <source>
        <dbReference type="ARBA" id="ARBA00022737"/>
    </source>
</evidence>
<dbReference type="Gene3D" id="1.25.40.10">
    <property type="entry name" value="Tetratricopeptide repeat domain"/>
    <property type="match status" value="1"/>
</dbReference>
<keyword evidence="1" id="KW-0677">Repeat</keyword>
<dbReference type="PANTHER" id="PTHR47935:SF1">
    <property type="entry name" value="PENTATRICOPEPTIDE REPEAT-CONTAINING PROTEIN MRL1, CHLOROPLASTIC"/>
    <property type="match status" value="1"/>
</dbReference>
<dbReference type="Proteomes" id="UP000594263">
    <property type="component" value="Unplaced"/>
</dbReference>
<dbReference type="NCBIfam" id="TIGR00756">
    <property type="entry name" value="PPR"/>
    <property type="match status" value="2"/>
</dbReference>
<evidence type="ECO:0000313" key="3">
    <source>
        <dbReference type="EnsemblPlants" id="Kaladp0133s0002.1.v1.1"/>
    </source>
</evidence>
<evidence type="ECO:0000313" key="4">
    <source>
        <dbReference type="Proteomes" id="UP000594263"/>
    </source>
</evidence>
<feature type="repeat" description="PPR" evidence="2">
    <location>
        <begin position="28"/>
        <end position="62"/>
    </location>
</feature>
<evidence type="ECO:0000256" key="2">
    <source>
        <dbReference type="PROSITE-ProRule" id="PRU00708"/>
    </source>
</evidence>
<reference evidence="3" key="1">
    <citation type="submission" date="2021-01" db="UniProtKB">
        <authorList>
            <consortium name="EnsemblPlants"/>
        </authorList>
    </citation>
    <scope>IDENTIFICATION</scope>
</reference>
<dbReference type="Pfam" id="PF13041">
    <property type="entry name" value="PPR_2"/>
    <property type="match status" value="1"/>
</dbReference>
<evidence type="ECO:0008006" key="5">
    <source>
        <dbReference type="Google" id="ProtNLM"/>
    </source>
</evidence>
<organism evidence="3 4">
    <name type="scientific">Kalanchoe fedtschenkoi</name>
    <name type="common">Lavender scallops</name>
    <name type="synonym">South American air plant</name>
    <dbReference type="NCBI Taxonomy" id="63787"/>
    <lineage>
        <taxon>Eukaryota</taxon>
        <taxon>Viridiplantae</taxon>
        <taxon>Streptophyta</taxon>
        <taxon>Embryophyta</taxon>
        <taxon>Tracheophyta</taxon>
        <taxon>Spermatophyta</taxon>
        <taxon>Magnoliopsida</taxon>
        <taxon>eudicotyledons</taxon>
        <taxon>Gunneridae</taxon>
        <taxon>Pentapetalae</taxon>
        <taxon>Saxifragales</taxon>
        <taxon>Crassulaceae</taxon>
        <taxon>Kalanchoe</taxon>
    </lineage>
</organism>
<sequence length="280" mass="30500">MGACCKAKSWEKALEVYDEIRSLKLKPTVATMNALITALCDGDQLRKAMEVFADMKGFGLSPNSITYTILSVASEKGDDLDVGLELLSRAQEDDIVPNLAMFRGLIGMCLRRYEKVCSLGEPVMSSSSGTPQIDNKWTSLALKIYRESVIAQLKPSADIVSKVLGCLQLPRAAALRNRLIEDLGVSSESAKPSKLCSLLDGFGEYDPRAFSLFEEAASLGVVPGVSFKANPIVVDVRNLNTHNAEVYILTVLRALKHRLAAGNNIYFFLTASSTCLKRLS</sequence>
<dbReference type="Gramene" id="Kaladp0133s0002.1.v1.1">
    <property type="protein sequence ID" value="Kaladp0133s0002.1.v1.1"/>
    <property type="gene ID" value="Kaladp0133s0002.v1.1"/>
</dbReference>
<dbReference type="Pfam" id="PF01535">
    <property type="entry name" value="PPR"/>
    <property type="match status" value="1"/>
</dbReference>